<evidence type="ECO:0000313" key="9">
    <source>
        <dbReference type="Proteomes" id="UP001163823"/>
    </source>
</evidence>
<dbReference type="Gene3D" id="1.10.630.10">
    <property type="entry name" value="Cytochrome P450"/>
    <property type="match status" value="1"/>
</dbReference>
<dbReference type="PANTHER" id="PTHR47950:SF4">
    <property type="entry name" value="GERANIOL 8-HYDROXYLASE-LIKE"/>
    <property type="match status" value="1"/>
</dbReference>
<keyword evidence="2 7" id="KW-0349">Heme</keyword>
<dbReference type="InterPro" id="IPR002401">
    <property type="entry name" value="Cyt_P450_E_grp-I"/>
</dbReference>
<keyword evidence="5 7" id="KW-0408">Iron</keyword>
<keyword evidence="6" id="KW-0503">Monooxygenase</keyword>
<evidence type="ECO:0000256" key="2">
    <source>
        <dbReference type="ARBA" id="ARBA00022617"/>
    </source>
</evidence>
<dbReference type="AlphaFoldDB" id="A0AAD7PJQ9"/>
<dbReference type="PRINTS" id="PR00463">
    <property type="entry name" value="EP450I"/>
</dbReference>
<dbReference type="GO" id="GO:0004497">
    <property type="term" value="F:monooxygenase activity"/>
    <property type="evidence" value="ECO:0007669"/>
    <property type="project" value="UniProtKB-KW"/>
</dbReference>
<keyword evidence="4" id="KW-0560">Oxidoreductase</keyword>
<dbReference type="KEGG" id="qsa:O6P43_023712"/>
<keyword evidence="9" id="KW-1185">Reference proteome</keyword>
<evidence type="ECO:0000256" key="5">
    <source>
        <dbReference type="ARBA" id="ARBA00023004"/>
    </source>
</evidence>
<evidence type="ECO:0000256" key="4">
    <source>
        <dbReference type="ARBA" id="ARBA00023002"/>
    </source>
</evidence>
<comment type="caution">
    <text evidence="8">The sequence shown here is derived from an EMBL/GenBank/DDBJ whole genome shotgun (WGS) entry which is preliminary data.</text>
</comment>
<evidence type="ECO:0000256" key="6">
    <source>
        <dbReference type="ARBA" id="ARBA00023033"/>
    </source>
</evidence>
<dbReference type="SUPFAM" id="SSF48264">
    <property type="entry name" value="Cytochrome P450"/>
    <property type="match status" value="1"/>
</dbReference>
<dbReference type="EMBL" id="JARAOO010000009">
    <property type="protein sequence ID" value="KAJ7957404.1"/>
    <property type="molecule type" value="Genomic_DNA"/>
</dbReference>
<dbReference type="PANTHER" id="PTHR47950">
    <property type="entry name" value="CYTOCHROME P450, FAMILY 76, SUBFAMILY C, POLYPEPTIDE 5-RELATED"/>
    <property type="match status" value="1"/>
</dbReference>
<name>A0AAD7PJQ9_QUISA</name>
<organism evidence="8 9">
    <name type="scientific">Quillaja saponaria</name>
    <name type="common">Soap bark tree</name>
    <dbReference type="NCBI Taxonomy" id="32244"/>
    <lineage>
        <taxon>Eukaryota</taxon>
        <taxon>Viridiplantae</taxon>
        <taxon>Streptophyta</taxon>
        <taxon>Embryophyta</taxon>
        <taxon>Tracheophyta</taxon>
        <taxon>Spermatophyta</taxon>
        <taxon>Magnoliopsida</taxon>
        <taxon>eudicotyledons</taxon>
        <taxon>Gunneridae</taxon>
        <taxon>Pentapetalae</taxon>
        <taxon>rosids</taxon>
        <taxon>fabids</taxon>
        <taxon>Fabales</taxon>
        <taxon>Quillajaceae</taxon>
        <taxon>Quillaja</taxon>
    </lineage>
</organism>
<reference evidence="8" key="1">
    <citation type="journal article" date="2023" name="Science">
        <title>Elucidation of the pathway for biosynthesis of saponin adjuvants from the soapbark tree.</title>
        <authorList>
            <person name="Reed J."/>
            <person name="Orme A."/>
            <person name="El-Demerdash A."/>
            <person name="Owen C."/>
            <person name="Martin L.B.B."/>
            <person name="Misra R.C."/>
            <person name="Kikuchi S."/>
            <person name="Rejzek M."/>
            <person name="Martin A.C."/>
            <person name="Harkess A."/>
            <person name="Leebens-Mack J."/>
            <person name="Louveau T."/>
            <person name="Stephenson M.J."/>
            <person name="Osbourn A."/>
        </authorList>
    </citation>
    <scope>NUCLEOTIDE SEQUENCE</scope>
    <source>
        <strain evidence="8">S10</strain>
    </source>
</reference>
<dbReference type="GO" id="GO:0020037">
    <property type="term" value="F:heme binding"/>
    <property type="evidence" value="ECO:0007669"/>
    <property type="project" value="InterPro"/>
</dbReference>
<evidence type="ECO:0000256" key="1">
    <source>
        <dbReference type="ARBA" id="ARBA00010617"/>
    </source>
</evidence>
<dbReference type="Pfam" id="PF00067">
    <property type="entry name" value="p450"/>
    <property type="match status" value="1"/>
</dbReference>
<proteinExistence type="inferred from homology"/>
<sequence length="169" mass="19219">MTGYVPSGDMLDVLLKIIETNYEDIDRPHMDHLIIELLHNRETLSKAQAELGKTIGKEHCGFTVPKGTQVLVNAWAIGRDPSMWENPDTFMPERFLGSDIDTKGKNFELIPFDAGRRICPGLPLAIRMTHLMLASLIHCFDWKFEDGITFKDKNMYEKSGNHFAFGSTF</sequence>
<evidence type="ECO:0000256" key="7">
    <source>
        <dbReference type="PIRSR" id="PIRSR602401-1"/>
    </source>
</evidence>
<dbReference type="Proteomes" id="UP001163823">
    <property type="component" value="Chromosome 9"/>
</dbReference>
<keyword evidence="3 7" id="KW-0479">Metal-binding</keyword>
<protein>
    <submittedName>
        <fullName evidence="8">Cytochrome P450</fullName>
    </submittedName>
</protein>
<feature type="binding site" description="axial binding residue" evidence="7">
    <location>
        <position position="119"/>
    </location>
    <ligand>
        <name>heme</name>
        <dbReference type="ChEBI" id="CHEBI:30413"/>
    </ligand>
    <ligandPart>
        <name>Fe</name>
        <dbReference type="ChEBI" id="CHEBI:18248"/>
    </ligandPart>
</feature>
<accession>A0AAD7PJQ9</accession>
<evidence type="ECO:0000313" key="8">
    <source>
        <dbReference type="EMBL" id="KAJ7957404.1"/>
    </source>
</evidence>
<dbReference type="InterPro" id="IPR036396">
    <property type="entry name" value="Cyt_P450_sf"/>
</dbReference>
<dbReference type="GO" id="GO:0005506">
    <property type="term" value="F:iron ion binding"/>
    <property type="evidence" value="ECO:0007669"/>
    <property type="project" value="InterPro"/>
</dbReference>
<evidence type="ECO:0000256" key="3">
    <source>
        <dbReference type="ARBA" id="ARBA00022723"/>
    </source>
</evidence>
<gene>
    <name evidence="8" type="ORF">O6P43_023712</name>
</gene>
<dbReference type="InterPro" id="IPR001128">
    <property type="entry name" value="Cyt_P450"/>
</dbReference>
<comment type="similarity">
    <text evidence="1">Belongs to the cytochrome P450 family.</text>
</comment>
<comment type="cofactor">
    <cofactor evidence="7">
        <name>heme</name>
        <dbReference type="ChEBI" id="CHEBI:30413"/>
    </cofactor>
</comment>
<dbReference type="GO" id="GO:0016705">
    <property type="term" value="F:oxidoreductase activity, acting on paired donors, with incorporation or reduction of molecular oxygen"/>
    <property type="evidence" value="ECO:0007669"/>
    <property type="project" value="InterPro"/>
</dbReference>